<dbReference type="PRINTS" id="PR00081">
    <property type="entry name" value="GDHRDH"/>
</dbReference>
<dbReference type="AlphaFoldDB" id="A0A6L5HSU7"/>
<evidence type="ECO:0000256" key="4">
    <source>
        <dbReference type="ARBA" id="ARBA00022832"/>
    </source>
</evidence>
<comment type="pathway">
    <text evidence="1">Lipid metabolism; fatty acid biosynthesis.</text>
</comment>
<keyword evidence="8 10" id="KW-0520">NAD</keyword>
<evidence type="ECO:0000256" key="2">
    <source>
        <dbReference type="ARBA" id="ARBA00009233"/>
    </source>
</evidence>
<evidence type="ECO:0000256" key="6">
    <source>
        <dbReference type="ARBA" id="ARBA00023098"/>
    </source>
</evidence>
<evidence type="ECO:0000256" key="9">
    <source>
        <dbReference type="PIRSR" id="PIRSR000094-2"/>
    </source>
</evidence>
<feature type="binding site" evidence="10">
    <location>
        <position position="13"/>
    </location>
    <ligand>
        <name>NAD(+)</name>
        <dbReference type="ChEBI" id="CHEBI:57540"/>
    </ligand>
</feature>
<proteinExistence type="inferred from homology"/>
<dbReference type="NCBIfam" id="NF005717">
    <property type="entry name" value="PRK07533.1"/>
    <property type="match status" value="1"/>
</dbReference>
<dbReference type="Proteomes" id="UP000478064">
    <property type="component" value="Unassembled WGS sequence"/>
</dbReference>
<keyword evidence="4" id="KW-0276">Fatty acid metabolism</keyword>
<keyword evidence="5 8" id="KW-0560">Oxidoreductase</keyword>
<evidence type="ECO:0000256" key="1">
    <source>
        <dbReference type="ARBA" id="ARBA00005194"/>
    </source>
</evidence>
<dbReference type="PIRSF" id="PIRSF000094">
    <property type="entry name" value="Enoyl-ACP_rdct"/>
    <property type="match status" value="1"/>
</dbReference>
<dbReference type="PANTHER" id="PTHR43159:SF2">
    <property type="entry name" value="ENOYL-[ACYL-CARRIER-PROTEIN] REDUCTASE [NADH], CHLOROPLASTIC"/>
    <property type="match status" value="1"/>
</dbReference>
<name>A0A6L5HSU7_9PSED</name>
<evidence type="ECO:0000313" key="12">
    <source>
        <dbReference type="Proteomes" id="UP000478064"/>
    </source>
</evidence>
<dbReference type="RefSeq" id="WP_153373928.1">
    <property type="nucleotide sequence ID" value="NZ_WIVU01000020.1"/>
</dbReference>
<gene>
    <name evidence="11" type="primary">fabI</name>
    <name evidence="11" type="ORF">GHO27_12165</name>
</gene>
<keyword evidence="7 8" id="KW-0275">Fatty acid biosynthesis</keyword>
<feature type="binding site" evidence="10">
    <location>
        <begin position="191"/>
        <end position="195"/>
    </location>
    <ligand>
        <name>NAD(+)</name>
        <dbReference type="ChEBI" id="CHEBI:57540"/>
    </ligand>
</feature>
<feature type="binding site" evidence="10">
    <location>
        <position position="162"/>
    </location>
    <ligand>
        <name>NAD(+)</name>
        <dbReference type="ChEBI" id="CHEBI:57540"/>
    </ligand>
</feature>
<evidence type="ECO:0000256" key="8">
    <source>
        <dbReference type="PIRNR" id="PIRNR000094"/>
    </source>
</evidence>
<sequence>MTRLKGKKGLVVGIANDQSIAWACARSLRASGAELAATWHTERSRPHVEPLLQQLGVDIQMPLDITDDAQLRALFDLIEQRWGRLDFVLHSIAFAPRQDLHGRVVDSSREGFMTAMDVSCHSLMRLARLAEPLMPQGGSVMTMSFIGGRDVIPSYGLMGPVKAALESSVRYLAAELGASNIRVNAISPGPIATRASSGLSDIAGLIDDSEHRMPMRRGLNIDDIGPLCAFLASDDACAITGTTQYVDGGFHVLR</sequence>
<protein>
    <recommendedName>
        <fullName evidence="8">Enoyl-[acyl-carrier-protein] reductase [NADH]</fullName>
        <ecNumber evidence="8">1.3.1.9</ecNumber>
    </recommendedName>
</protein>
<evidence type="ECO:0000256" key="7">
    <source>
        <dbReference type="ARBA" id="ARBA00023160"/>
    </source>
</evidence>
<organism evidence="11 12">
    <name type="scientific">Pseudomonas helleri</name>
    <dbReference type="NCBI Taxonomy" id="1608996"/>
    <lineage>
        <taxon>Bacteria</taxon>
        <taxon>Pseudomonadati</taxon>
        <taxon>Pseudomonadota</taxon>
        <taxon>Gammaproteobacteria</taxon>
        <taxon>Pseudomonadales</taxon>
        <taxon>Pseudomonadaceae</taxon>
        <taxon>Pseudomonas</taxon>
    </lineage>
</organism>
<dbReference type="Gene3D" id="3.40.50.720">
    <property type="entry name" value="NAD(P)-binding Rossmann-like Domain"/>
    <property type="match status" value="1"/>
</dbReference>
<evidence type="ECO:0000313" key="11">
    <source>
        <dbReference type="EMBL" id="MQU06446.1"/>
    </source>
</evidence>
<comment type="similarity">
    <text evidence="2 8">Belongs to the short-chain dehydrogenases/reductases (SDR) family. FabI subfamily.</text>
</comment>
<comment type="catalytic activity">
    <reaction evidence="8">
        <text>a 2,3-saturated acyl-[ACP] + NAD(+) = a (2E)-enoyl-[ACP] + NADH + H(+)</text>
        <dbReference type="Rhea" id="RHEA:10240"/>
        <dbReference type="Rhea" id="RHEA-COMP:9925"/>
        <dbReference type="Rhea" id="RHEA-COMP:9926"/>
        <dbReference type="ChEBI" id="CHEBI:15378"/>
        <dbReference type="ChEBI" id="CHEBI:57540"/>
        <dbReference type="ChEBI" id="CHEBI:57945"/>
        <dbReference type="ChEBI" id="CHEBI:78784"/>
        <dbReference type="ChEBI" id="CHEBI:78785"/>
        <dbReference type="EC" id="1.3.1.9"/>
    </reaction>
</comment>
<feature type="binding site" evidence="10">
    <location>
        <position position="92"/>
    </location>
    <ligand>
        <name>NAD(+)</name>
        <dbReference type="ChEBI" id="CHEBI:57540"/>
    </ligand>
</feature>
<dbReference type="InterPro" id="IPR014358">
    <property type="entry name" value="Enoyl-ACP_Rdtase_NADH"/>
</dbReference>
<reference evidence="11 12" key="1">
    <citation type="submission" date="2019-10" db="EMBL/GenBank/DDBJ databases">
        <title>Evaluation of single-gene subtyping targets for Pseudomonas.</title>
        <authorList>
            <person name="Reichler S.J."/>
            <person name="Orsi R.H."/>
            <person name="Wiedmann M."/>
            <person name="Martin N.H."/>
            <person name="Murphy S.I."/>
        </authorList>
    </citation>
    <scope>NUCLEOTIDE SEQUENCE [LARGE SCALE GENOMIC DNA]</scope>
    <source>
        <strain evidence="11 12">FSL R10-1637</strain>
    </source>
</reference>
<dbReference type="UniPathway" id="UPA00094"/>
<dbReference type="EMBL" id="WIVU01000020">
    <property type="protein sequence ID" value="MQU06446.1"/>
    <property type="molecule type" value="Genomic_DNA"/>
</dbReference>
<dbReference type="InterPro" id="IPR002347">
    <property type="entry name" value="SDR_fam"/>
</dbReference>
<comment type="caution">
    <text evidence="11">The sequence shown here is derived from an EMBL/GenBank/DDBJ whole genome shotgun (WGS) entry which is preliminary data.</text>
</comment>
<dbReference type="GO" id="GO:0006633">
    <property type="term" value="P:fatty acid biosynthetic process"/>
    <property type="evidence" value="ECO:0007669"/>
    <property type="project" value="UniProtKB-UniPathway"/>
</dbReference>
<dbReference type="CDD" id="cd05372">
    <property type="entry name" value="ENR_SDR"/>
    <property type="match status" value="1"/>
</dbReference>
<evidence type="ECO:0000256" key="3">
    <source>
        <dbReference type="ARBA" id="ARBA00022516"/>
    </source>
</evidence>
<dbReference type="SUPFAM" id="SSF51735">
    <property type="entry name" value="NAD(P)-binding Rossmann-fold domains"/>
    <property type="match status" value="1"/>
</dbReference>
<feature type="binding site" evidence="10">
    <location>
        <begin position="19"/>
        <end position="20"/>
    </location>
    <ligand>
        <name>NAD(+)</name>
        <dbReference type="ChEBI" id="CHEBI:57540"/>
    </ligand>
</feature>
<accession>A0A6L5HSU7</accession>
<keyword evidence="3 8" id="KW-0444">Lipid biosynthesis</keyword>
<dbReference type="InterPro" id="IPR036291">
    <property type="entry name" value="NAD(P)-bd_dom_sf"/>
</dbReference>
<evidence type="ECO:0000256" key="5">
    <source>
        <dbReference type="ARBA" id="ARBA00023002"/>
    </source>
</evidence>
<feature type="binding site" evidence="9">
    <location>
        <position position="95"/>
    </location>
    <ligand>
        <name>substrate</name>
    </ligand>
</feature>
<dbReference type="GO" id="GO:0004318">
    <property type="term" value="F:enoyl-[acyl-carrier-protein] reductase (NADH) activity"/>
    <property type="evidence" value="ECO:0007669"/>
    <property type="project" value="UniProtKB-EC"/>
</dbReference>
<dbReference type="PANTHER" id="PTHR43159">
    <property type="entry name" value="ENOYL-[ACYL-CARRIER-PROTEIN] REDUCTASE"/>
    <property type="match status" value="1"/>
</dbReference>
<keyword evidence="6" id="KW-0443">Lipid metabolism</keyword>
<evidence type="ECO:0000256" key="10">
    <source>
        <dbReference type="PIRSR" id="PIRSR000094-3"/>
    </source>
</evidence>
<dbReference type="EC" id="1.3.1.9" evidence="8"/>
<dbReference type="Pfam" id="PF13561">
    <property type="entry name" value="adh_short_C2"/>
    <property type="match status" value="1"/>
</dbReference>